<dbReference type="InterPro" id="IPR050123">
    <property type="entry name" value="Prok_molybdopt-oxidoreductase"/>
</dbReference>
<dbReference type="InterPro" id="IPR041953">
    <property type="entry name" value="YdeP_MopB"/>
</dbReference>
<dbReference type="InterPro" id="IPR009010">
    <property type="entry name" value="Asp_de-COase-like_dom_sf"/>
</dbReference>
<comment type="caution">
    <text evidence="13">The sequence shown here is derived from an EMBL/GenBank/DDBJ whole genome shotgun (WGS) entry which is preliminary data.</text>
</comment>
<keyword evidence="7" id="KW-0560">Oxidoreductase</keyword>
<feature type="domain" description="Molybdopterin dinucleotide-binding" evidence="12">
    <location>
        <begin position="679"/>
        <end position="735"/>
    </location>
</feature>
<evidence type="ECO:0000256" key="5">
    <source>
        <dbReference type="ARBA" id="ARBA00022505"/>
    </source>
</evidence>
<dbReference type="PIRSF" id="PIRSF000144">
    <property type="entry name" value="CbbBc"/>
    <property type="match status" value="1"/>
</dbReference>
<feature type="region of interest" description="Disordered" evidence="10">
    <location>
        <begin position="1"/>
        <end position="22"/>
    </location>
</feature>
<proteinExistence type="inferred from homology"/>
<comment type="similarity">
    <text evidence="3">Belongs to the prokaryotic molybdopterin-containing oxidoreductase family.</text>
</comment>
<gene>
    <name evidence="13" type="ORF">RM573_14390</name>
</gene>
<evidence type="ECO:0000256" key="8">
    <source>
        <dbReference type="ARBA" id="ARBA00023004"/>
    </source>
</evidence>
<name>A0ABU3A3N9_9GAMM</name>
<dbReference type="PANTHER" id="PTHR43105">
    <property type="entry name" value="RESPIRATORY NITRATE REDUCTASE"/>
    <property type="match status" value="1"/>
</dbReference>
<evidence type="ECO:0000259" key="12">
    <source>
        <dbReference type="Pfam" id="PF01568"/>
    </source>
</evidence>
<evidence type="ECO:0000313" key="14">
    <source>
        <dbReference type="Proteomes" id="UP001266357"/>
    </source>
</evidence>
<evidence type="ECO:0000256" key="6">
    <source>
        <dbReference type="ARBA" id="ARBA00022723"/>
    </source>
</evidence>
<dbReference type="InterPro" id="IPR006656">
    <property type="entry name" value="Mopterin_OxRdtase"/>
</dbReference>
<dbReference type="NCBIfam" id="TIGR01701">
    <property type="entry name" value="Fdhalpha-like"/>
    <property type="match status" value="1"/>
</dbReference>
<dbReference type="Gene3D" id="3.40.228.10">
    <property type="entry name" value="Dimethylsulfoxide Reductase, domain 2"/>
    <property type="match status" value="1"/>
</dbReference>
<dbReference type="SUPFAM" id="SSF50692">
    <property type="entry name" value="ADC-like"/>
    <property type="match status" value="1"/>
</dbReference>
<keyword evidence="6" id="KW-0479">Metal-binding</keyword>
<evidence type="ECO:0000256" key="9">
    <source>
        <dbReference type="ARBA" id="ARBA00023014"/>
    </source>
</evidence>
<keyword evidence="4" id="KW-0004">4Fe-4S</keyword>
<evidence type="ECO:0000259" key="11">
    <source>
        <dbReference type="Pfam" id="PF00384"/>
    </source>
</evidence>
<dbReference type="Gene3D" id="3.40.50.740">
    <property type="match status" value="1"/>
</dbReference>
<evidence type="ECO:0000256" key="10">
    <source>
        <dbReference type="SAM" id="MobiDB-lite"/>
    </source>
</evidence>
<dbReference type="InterPro" id="IPR006657">
    <property type="entry name" value="MoPterin_dinucl-bd_dom"/>
</dbReference>
<evidence type="ECO:0000256" key="4">
    <source>
        <dbReference type="ARBA" id="ARBA00022485"/>
    </source>
</evidence>
<organism evidence="13 14">
    <name type="scientific">Thalassotalea castellviae</name>
    <dbReference type="NCBI Taxonomy" id="3075612"/>
    <lineage>
        <taxon>Bacteria</taxon>
        <taxon>Pseudomonadati</taxon>
        <taxon>Pseudomonadota</taxon>
        <taxon>Gammaproteobacteria</taxon>
        <taxon>Alteromonadales</taxon>
        <taxon>Colwelliaceae</taxon>
        <taxon>Thalassotalea</taxon>
    </lineage>
</organism>
<dbReference type="InterPro" id="IPR037951">
    <property type="entry name" value="MopB_CT_YdeP"/>
</dbReference>
<dbReference type="RefSeq" id="WP_311583549.1">
    <property type="nucleotide sequence ID" value="NZ_JAVRIF010000009.1"/>
</dbReference>
<keyword evidence="5" id="KW-0500">Molybdenum</keyword>
<keyword evidence="9" id="KW-0411">Iron-sulfur</keyword>
<feature type="domain" description="Molybdopterin oxidoreductase" evidence="11">
    <location>
        <begin position="116"/>
        <end position="495"/>
    </location>
</feature>
<dbReference type="Proteomes" id="UP001266357">
    <property type="component" value="Unassembled WGS sequence"/>
</dbReference>
<evidence type="ECO:0000256" key="2">
    <source>
        <dbReference type="ARBA" id="ARBA00001966"/>
    </source>
</evidence>
<dbReference type="CDD" id="cd02787">
    <property type="entry name" value="MopB_CT_ydeP"/>
    <property type="match status" value="1"/>
</dbReference>
<sequence>MSENNHQNDPISSMHKKPKKAGGISSLTSTLKHIMQSQQPQTNVKSLLKANKNKGFDCPGCAWGDEKEGLLQFCENGAKAIAWESTSKVVDQAFFEQYSVSELMRQSDYWLEYQGRLTQPLRYNQETDHYQAISWQDSFALIAKHLHQLDSPDQAEFYTSGRASNEASFLYQLFGRMFGTNNFPDCSNMCHEASGVALNEAIGVGKGTVVLEDFDHADAIFVFGQNPGTNHPRMMNALRKSARNGGKIVSFNNLKEVALERFASPQDPLELLTPKATTISHAYFTPKLGGDMAAIRGMVKVILAKNSEAIEQGKAPLIDESFIAEHCKNFNEYCQVVNATSWQKIVEQSGLSKAEITQAAEIYLQSTKVICTWAMGITQHLHSVNTIQEIVNLQLLRGNIGKKGAGLCPVRGHSNVQGNRTMGINEKPTKAFIDAMSELVNQPLPYEKGHNVYHAINALLEKRSKVLICLGGNIAAAAPDTHQTHAALKNTTLNVQISTKLNRSHLLIGQDALILPCLGRTEIDMQQSGEQQITVEDTFSMVHASQGNVAPISTNLKSETSIVAHIADSTLNSRNFHNSLLDNKTTPKFIESSKNTAINWLALADDYTKIRELISQSITEFSDFNQQITQPGGFYLGNPAAELTWRTPENKALFSYQALPENIHAISTQQEPVKNQKIFTLQSLRSHDQYNTTIYGLNDRYRGIANERNVLFIHEKDARKLKFEENDLVDITSIWHDDQSRCVKGFKLCFYDIPQGNLAAYYPETNPLVPLDSVGDRSFTPTSKSIAVYLEKSTEQRIV</sequence>
<evidence type="ECO:0000256" key="1">
    <source>
        <dbReference type="ARBA" id="ARBA00001942"/>
    </source>
</evidence>
<keyword evidence="14" id="KW-1185">Reference proteome</keyword>
<protein>
    <submittedName>
        <fullName evidence="13">FdhF/YdeP family oxidoreductase</fullName>
    </submittedName>
</protein>
<reference evidence="13 14" key="1">
    <citation type="submission" date="2023-09" db="EMBL/GenBank/DDBJ databases">
        <authorList>
            <person name="Rey-Velasco X."/>
        </authorList>
    </citation>
    <scope>NUCLEOTIDE SEQUENCE [LARGE SCALE GENOMIC DNA]</scope>
    <source>
        <strain evidence="13 14">W431</strain>
    </source>
</reference>
<dbReference type="Pfam" id="PF01568">
    <property type="entry name" value="Molydop_binding"/>
    <property type="match status" value="1"/>
</dbReference>
<dbReference type="CDD" id="cd02767">
    <property type="entry name" value="MopB_ydeP"/>
    <property type="match status" value="1"/>
</dbReference>
<comment type="cofactor">
    <cofactor evidence="1">
        <name>Mo-bis(molybdopterin guanine dinucleotide)</name>
        <dbReference type="ChEBI" id="CHEBI:60539"/>
    </cofactor>
</comment>
<feature type="compositionally biased region" description="Polar residues" evidence="10">
    <location>
        <begin position="1"/>
        <end position="11"/>
    </location>
</feature>
<evidence type="ECO:0000256" key="7">
    <source>
        <dbReference type="ARBA" id="ARBA00023002"/>
    </source>
</evidence>
<dbReference type="Pfam" id="PF00384">
    <property type="entry name" value="Molybdopterin"/>
    <property type="match status" value="1"/>
</dbReference>
<evidence type="ECO:0000313" key="13">
    <source>
        <dbReference type="EMBL" id="MDT0604791.1"/>
    </source>
</evidence>
<dbReference type="PANTHER" id="PTHR43105:SF4">
    <property type="entry name" value="PROTEIN YDEP"/>
    <property type="match status" value="1"/>
</dbReference>
<dbReference type="EMBL" id="JAVRIF010000009">
    <property type="protein sequence ID" value="MDT0604791.1"/>
    <property type="molecule type" value="Genomic_DNA"/>
</dbReference>
<comment type="cofactor">
    <cofactor evidence="2">
        <name>[4Fe-4S] cluster</name>
        <dbReference type="ChEBI" id="CHEBI:49883"/>
    </cofactor>
</comment>
<evidence type="ECO:0000256" key="3">
    <source>
        <dbReference type="ARBA" id="ARBA00010312"/>
    </source>
</evidence>
<accession>A0ABU3A3N9</accession>
<dbReference type="SUPFAM" id="SSF53706">
    <property type="entry name" value="Formate dehydrogenase/DMSO reductase, domains 1-3"/>
    <property type="match status" value="1"/>
</dbReference>
<dbReference type="InterPro" id="IPR010046">
    <property type="entry name" value="Mopterin_OxRdtse_a_bac"/>
</dbReference>
<keyword evidence="8" id="KW-0408">Iron</keyword>